<feature type="compositionally biased region" description="Low complexity" evidence="1">
    <location>
        <begin position="26"/>
        <end position="38"/>
    </location>
</feature>
<name>A0A1X0NIP0_9TRYP</name>
<dbReference type="GeneID" id="39989871"/>
<protein>
    <submittedName>
        <fullName evidence="2">Uncharacterized protein</fullName>
    </submittedName>
</protein>
<feature type="compositionally biased region" description="Polar residues" evidence="1">
    <location>
        <begin position="53"/>
        <end position="66"/>
    </location>
</feature>
<dbReference type="VEuPathDB" id="TriTrypDB:TM35_000431920"/>
<dbReference type="AlphaFoldDB" id="A0A1X0NIP0"/>
<evidence type="ECO:0000313" key="2">
    <source>
        <dbReference type="EMBL" id="ORC84624.1"/>
    </source>
</evidence>
<keyword evidence="3" id="KW-1185">Reference proteome</keyword>
<organism evidence="2 3">
    <name type="scientific">Trypanosoma theileri</name>
    <dbReference type="NCBI Taxonomy" id="67003"/>
    <lineage>
        <taxon>Eukaryota</taxon>
        <taxon>Discoba</taxon>
        <taxon>Euglenozoa</taxon>
        <taxon>Kinetoplastea</taxon>
        <taxon>Metakinetoplastina</taxon>
        <taxon>Trypanosomatida</taxon>
        <taxon>Trypanosomatidae</taxon>
        <taxon>Trypanosoma</taxon>
    </lineage>
</organism>
<reference evidence="2 3" key="1">
    <citation type="submission" date="2017-03" db="EMBL/GenBank/DDBJ databases">
        <title>An alternative strategy for trypanosome survival in the mammalian bloodstream revealed through genome and transcriptome analysis of the ubiquitous bovine parasite Trypanosoma (Megatrypanum) theileri.</title>
        <authorList>
            <person name="Kelly S."/>
            <person name="Ivens A."/>
            <person name="Mott A."/>
            <person name="O'Neill E."/>
            <person name="Emms D."/>
            <person name="Macleod O."/>
            <person name="Voorheis P."/>
            <person name="Matthews J."/>
            <person name="Matthews K."/>
            <person name="Carrington M."/>
        </authorList>
    </citation>
    <scope>NUCLEOTIDE SEQUENCE [LARGE SCALE GENOMIC DNA]</scope>
    <source>
        <strain evidence="2">Edinburgh</strain>
    </source>
</reference>
<evidence type="ECO:0000256" key="1">
    <source>
        <dbReference type="SAM" id="MobiDB-lite"/>
    </source>
</evidence>
<accession>A0A1X0NIP0</accession>
<gene>
    <name evidence="2" type="ORF">TM35_000431920</name>
</gene>
<feature type="region of interest" description="Disordered" evidence="1">
    <location>
        <begin position="19"/>
        <end position="66"/>
    </location>
</feature>
<dbReference type="OrthoDB" id="263864at2759"/>
<sequence length="170" mass="19116">MRSLRFHSFTTVVGLARLQSSGGNGRYPPREQQQQQHQRFGRPRDGRPTRGGHSQSFSQGGPRNTLNEPQLVARLLELYPSGKSWFPVNKWASSIPEDIQEALVPYGGLAHFAVSQSNFFIVRKENGTPVVSLSTMASSLCAEREKNIKKRAEKAAAFSSRRQDDSRFQR</sequence>
<dbReference type="RefSeq" id="XP_028878690.1">
    <property type="nucleotide sequence ID" value="XM_029030091.1"/>
</dbReference>
<evidence type="ECO:0000313" key="3">
    <source>
        <dbReference type="Proteomes" id="UP000192257"/>
    </source>
</evidence>
<dbReference type="EMBL" id="NBCO01000043">
    <property type="protein sequence ID" value="ORC84624.1"/>
    <property type="molecule type" value="Genomic_DNA"/>
</dbReference>
<proteinExistence type="predicted"/>
<dbReference type="Proteomes" id="UP000192257">
    <property type="component" value="Unassembled WGS sequence"/>
</dbReference>
<comment type="caution">
    <text evidence="2">The sequence shown here is derived from an EMBL/GenBank/DDBJ whole genome shotgun (WGS) entry which is preliminary data.</text>
</comment>